<evidence type="ECO:0000256" key="4">
    <source>
        <dbReference type="SAM" id="Phobius"/>
    </source>
</evidence>
<dbReference type="GO" id="GO:0003700">
    <property type="term" value="F:DNA-binding transcription factor activity"/>
    <property type="evidence" value="ECO:0007669"/>
    <property type="project" value="InterPro"/>
</dbReference>
<evidence type="ECO:0000256" key="1">
    <source>
        <dbReference type="ARBA" id="ARBA00023015"/>
    </source>
</evidence>
<dbReference type="RefSeq" id="WP_110841207.1">
    <property type="nucleotide sequence ID" value="NZ_QJVJ01000007.1"/>
</dbReference>
<keyword evidence="2" id="KW-0238">DNA-binding</keyword>
<comment type="caution">
    <text evidence="6">The sequence shown here is derived from an EMBL/GenBank/DDBJ whole genome shotgun (WGS) entry which is preliminary data.</text>
</comment>
<dbReference type="EMBL" id="QJVJ01000007">
    <property type="protein sequence ID" value="PYI53435.1"/>
    <property type="molecule type" value="Genomic_DNA"/>
</dbReference>
<protein>
    <recommendedName>
        <fullName evidence="5">HTH araC/xylS-type domain-containing protein</fullName>
    </recommendedName>
</protein>
<keyword evidence="4" id="KW-0812">Transmembrane</keyword>
<keyword evidence="4" id="KW-0472">Membrane</keyword>
<proteinExistence type="predicted"/>
<dbReference type="SMART" id="SM00342">
    <property type="entry name" value="HTH_ARAC"/>
    <property type="match status" value="1"/>
</dbReference>
<keyword evidence="4" id="KW-1133">Transmembrane helix</keyword>
<dbReference type="Pfam" id="PF17853">
    <property type="entry name" value="GGDEF_2"/>
    <property type="match status" value="1"/>
</dbReference>
<dbReference type="PROSITE" id="PS00041">
    <property type="entry name" value="HTH_ARAC_FAMILY_1"/>
    <property type="match status" value="1"/>
</dbReference>
<keyword evidence="3" id="KW-0804">Transcription</keyword>
<feature type="domain" description="HTH araC/xylS-type" evidence="5">
    <location>
        <begin position="649"/>
        <end position="748"/>
    </location>
</feature>
<keyword evidence="1" id="KW-0805">Transcription regulation</keyword>
<evidence type="ECO:0000256" key="2">
    <source>
        <dbReference type="ARBA" id="ARBA00023125"/>
    </source>
</evidence>
<feature type="transmembrane region" description="Helical" evidence="4">
    <location>
        <begin position="265"/>
        <end position="288"/>
    </location>
</feature>
<evidence type="ECO:0000313" key="7">
    <source>
        <dbReference type="Proteomes" id="UP000247476"/>
    </source>
</evidence>
<keyword evidence="7" id="KW-1185">Reference proteome</keyword>
<evidence type="ECO:0000256" key="3">
    <source>
        <dbReference type="ARBA" id="ARBA00023163"/>
    </source>
</evidence>
<dbReference type="PANTHER" id="PTHR43280">
    <property type="entry name" value="ARAC-FAMILY TRANSCRIPTIONAL REGULATOR"/>
    <property type="match status" value="1"/>
</dbReference>
<name>A0A2V5K2E3_9BACL</name>
<dbReference type="PANTHER" id="PTHR43280:SF2">
    <property type="entry name" value="HTH-TYPE TRANSCRIPTIONAL REGULATOR EXSA"/>
    <property type="match status" value="1"/>
</dbReference>
<gene>
    <name evidence="6" type="ORF">DLM86_16805</name>
</gene>
<dbReference type="InterPro" id="IPR018062">
    <property type="entry name" value="HTH_AraC-typ_CS"/>
</dbReference>
<evidence type="ECO:0000259" key="5">
    <source>
        <dbReference type="PROSITE" id="PS01124"/>
    </source>
</evidence>
<dbReference type="PROSITE" id="PS01124">
    <property type="entry name" value="HTH_ARAC_FAMILY_2"/>
    <property type="match status" value="1"/>
</dbReference>
<dbReference type="InterPro" id="IPR009057">
    <property type="entry name" value="Homeodomain-like_sf"/>
</dbReference>
<feature type="transmembrane region" description="Helical" evidence="4">
    <location>
        <begin position="6"/>
        <end position="29"/>
    </location>
</feature>
<evidence type="ECO:0000313" key="6">
    <source>
        <dbReference type="EMBL" id="PYI53435.1"/>
    </source>
</evidence>
<dbReference type="OrthoDB" id="1877256at2"/>
<dbReference type="SUPFAM" id="SSF46689">
    <property type="entry name" value="Homeodomain-like"/>
    <property type="match status" value="1"/>
</dbReference>
<dbReference type="GO" id="GO:0043565">
    <property type="term" value="F:sequence-specific DNA binding"/>
    <property type="evidence" value="ECO:0007669"/>
    <property type="project" value="InterPro"/>
</dbReference>
<dbReference type="InterPro" id="IPR041522">
    <property type="entry name" value="CdaR_GGDEF"/>
</dbReference>
<reference evidence="6 7" key="1">
    <citation type="submission" date="2018-05" db="EMBL/GenBank/DDBJ databases">
        <title>Paenibacillus flagellatus sp. nov., isolated from selenium mineral soil.</title>
        <authorList>
            <person name="Dai X."/>
        </authorList>
    </citation>
    <scope>NUCLEOTIDE SEQUENCE [LARGE SCALE GENOMIC DNA]</scope>
    <source>
        <strain evidence="6 7">DXL2</strain>
    </source>
</reference>
<dbReference type="AlphaFoldDB" id="A0A2V5K2E3"/>
<dbReference type="Proteomes" id="UP000247476">
    <property type="component" value="Unassembled WGS sequence"/>
</dbReference>
<dbReference type="Pfam" id="PF12833">
    <property type="entry name" value="HTH_18"/>
    <property type="match status" value="1"/>
</dbReference>
<dbReference type="InterPro" id="IPR018060">
    <property type="entry name" value="HTH_AraC"/>
</dbReference>
<accession>A0A2V5K2E3</accession>
<dbReference type="Gene3D" id="1.10.10.60">
    <property type="entry name" value="Homeodomain-like"/>
    <property type="match status" value="2"/>
</dbReference>
<sequence>MPKKWFYRLILSYIPIFFAAVFCLMLLFFMTMNELTKRQSLKAGELFAGQVMQIVESTLKSVDTMASKNLLLNEKVAAFFASPGEQPTYAYYEATDAIRDFMEPLPMIDSVYLYRAKDGKVLLDSFTAELATFGDREFVAEAMRRPGLYWWSGIRSMRPFSEDNPTRPIVSLVKKVPYYSGEQGLIVVNVRAGSLEALLRDMNLNGGASLCLADDTGASFAGPDRRCVPAGEQRDADRTVLTSSYTGWSLYAGLQKASGFAFVSALSYVWVVLGFAVVAGGIAAMTYISHRHYRPLEQVLRRIHAFAAKPNALVRKDVGGDEFDFIGSALESLIEQTNSFEKAHEEGVLYRRLHLFRELMEGTVRLSAEEWSRETEKLGIEGRFECAIVAVAEIDGFQPFTERYSRRDQALFKFTLRGAIQEIVADAGESVWAEWMAPNRLVLLYRISDAAGARQSVVRIKALSERAKSWVEQYLAFTVTFGIGEPAYAAGDVPDSYKQASAAAERKVSLGPNAVYVYDPQFGKLSDGTGVDNLVTAMRETAQLFRLGNPDWEPLLSHTLQTIAAGVYAKEDVASLVRMLKTQIRREMQELPQEYRDIWTAGGLAELERLPDEFEWIEEVRRELVPILREADRQLRGLRMGREQYSLAARARDYVAEHYGNPDLSLALLGEAFDTNVKTLSRIFKEEFGEKFVDYLAKVRMEHAKRLLTETQEPVQSVSEKVGYLHTMSFIRAFKKLVGTTPGDFRKERGG</sequence>
<organism evidence="6 7">
    <name type="scientific">Paenibacillus flagellatus</name>
    <dbReference type="NCBI Taxonomy" id="2211139"/>
    <lineage>
        <taxon>Bacteria</taxon>
        <taxon>Bacillati</taxon>
        <taxon>Bacillota</taxon>
        <taxon>Bacilli</taxon>
        <taxon>Bacillales</taxon>
        <taxon>Paenibacillaceae</taxon>
        <taxon>Paenibacillus</taxon>
    </lineage>
</organism>